<organism evidence="2 3">
    <name type="scientific">Lacinutrix gracilariae</name>
    <dbReference type="NCBI Taxonomy" id="1747198"/>
    <lineage>
        <taxon>Bacteria</taxon>
        <taxon>Pseudomonadati</taxon>
        <taxon>Bacteroidota</taxon>
        <taxon>Flavobacteriia</taxon>
        <taxon>Flavobacteriales</taxon>
        <taxon>Flavobacteriaceae</taxon>
        <taxon>Lacinutrix</taxon>
    </lineage>
</organism>
<feature type="coiled-coil region" evidence="1">
    <location>
        <begin position="514"/>
        <end position="541"/>
    </location>
</feature>
<evidence type="ECO:0000256" key="1">
    <source>
        <dbReference type="SAM" id="Coils"/>
    </source>
</evidence>
<reference evidence="3" key="1">
    <citation type="journal article" date="2019" name="Int. J. Syst. Evol. Microbiol.">
        <title>The Global Catalogue of Microorganisms (GCM) 10K type strain sequencing project: providing services to taxonomists for standard genome sequencing and annotation.</title>
        <authorList>
            <consortium name="The Broad Institute Genomics Platform"/>
            <consortium name="The Broad Institute Genome Sequencing Center for Infectious Disease"/>
            <person name="Wu L."/>
            <person name="Ma J."/>
        </authorList>
    </citation>
    <scope>NUCLEOTIDE SEQUENCE [LARGE SCALE GENOMIC DNA]</scope>
    <source>
        <strain evidence="3">KCTC 42808</strain>
    </source>
</reference>
<keyword evidence="3" id="KW-1185">Reference proteome</keyword>
<evidence type="ECO:0000313" key="3">
    <source>
        <dbReference type="Proteomes" id="UP001597467"/>
    </source>
</evidence>
<sequence>MTHTEIIKKNADGINTKLVEAVIKKAQQLSVDSEIINRRMLLDYLNEELQINLKEGLYIKQILKEAYLKTSYSSSIQKAIINNILDNDGKNSVYNPNRVEQRIEALEIQDPNLDLDDFKLIEQEIETVKEVDGNFEIQTIQQNIDVLKPKKEVSITGRLKVEASKKHAFEIKKEYNKIIQVHEKVKDINLNLVDDFDKTRNKLKLIREDLLNLLIDLFGDQIKSSEPELFDVSQINWESFEDSYAKLDTYFSSINDNVEIFKEAHQQHMSAVSMSGKKEFNNFLNKTSSLANAGRLDKSKLKGAAASAAIGFLVEGGMAVIKSRSDANKTIAQIELDIEKMKDGMRGDVELILNDILKLGRFYTELKDKLIPQLKLFTQKAVNKLIVDISPLYEQIISNHEIKELRDSNKLLMTEFRTIELELIDKKEQVDFNDLRHQQLTEVVDFQKVEYNFLLSLKPVKPNLFYKIISPKKSVNLYNETLIDWYTYCKPFIDNFENTQKEIVREVELKAENLVDMNLLIKRKENILEELNNNSRNIRTIFGEKGNKTILKDLLTHIKDFTVSSKGVLELNISKELI</sequence>
<dbReference type="Proteomes" id="UP001597467">
    <property type="component" value="Unassembled WGS sequence"/>
</dbReference>
<accession>A0ABW5JWB8</accession>
<proteinExistence type="predicted"/>
<evidence type="ECO:0000313" key="2">
    <source>
        <dbReference type="EMBL" id="MFD2540974.1"/>
    </source>
</evidence>
<gene>
    <name evidence="2" type="ORF">ACFSSB_01470</name>
</gene>
<protein>
    <submittedName>
        <fullName evidence="2">Uncharacterized protein</fullName>
    </submittedName>
</protein>
<dbReference type="EMBL" id="JBHULM010000001">
    <property type="protein sequence ID" value="MFD2540974.1"/>
    <property type="molecule type" value="Genomic_DNA"/>
</dbReference>
<dbReference type="RefSeq" id="WP_379900190.1">
    <property type="nucleotide sequence ID" value="NZ_JBHULM010000001.1"/>
</dbReference>
<comment type="caution">
    <text evidence="2">The sequence shown here is derived from an EMBL/GenBank/DDBJ whole genome shotgun (WGS) entry which is preliminary data.</text>
</comment>
<name>A0ABW5JWB8_9FLAO</name>
<keyword evidence="1" id="KW-0175">Coiled coil</keyword>